<dbReference type="Proteomes" id="UP001230220">
    <property type="component" value="Unassembled WGS sequence"/>
</dbReference>
<dbReference type="Pfam" id="PF01580">
    <property type="entry name" value="FtsK_SpoIIIE"/>
    <property type="match status" value="2"/>
</dbReference>
<proteinExistence type="predicted"/>
<evidence type="ECO:0000256" key="1">
    <source>
        <dbReference type="ARBA" id="ARBA00022737"/>
    </source>
</evidence>
<gene>
    <name evidence="7" type="ORF">J2S15_001613</name>
</gene>
<dbReference type="SUPFAM" id="SSF52540">
    <property type="entry name" value="P-loop containing nucleoside triphosphate hydrolases"/>
    <property type="match status" value="2"/>
</dbReference>
<dbReference type="InterPro" id="IPR002543">
    <property type="entry name" value="FtsK_dom"/>
</dbReference>
<dbReference type="PROSITE" id="PS50901">
    <property type="entry name" value="FTSK"/>
    <property type="match status" value="2"/>
</dbReference>
<keyword evidence="2 4" id="KW-0547">Nucleotide-binding</keyword>
<dbReference type="InterPro" id="IPR023839">
    <property type="entry name" value="Firmicutes_EssC_C"/>
</dbReference>
<keyword evidence="5" id="KW-1133">Transmembrane helix</keyword>
<dbReference type="InterPro" id="IPR027417">
    <property type="entry name" value="P-loop_NTPase"/>
</dbReference>
<organism evidence="7 8">
    <name type="scientific">Breznakia pachnodae</name>
    <dbReference type="NCBI Taxonomy" id="265178"/>
    <lineage>
        <taxon>Bacteria</taxon>
        <taxon>Bacillati</taxon>
        <taxon>Bacillota</taxon>
        <taxon>Erysipelotrichia</taxon>
        <taxon>Erysipelotrichales</taxon>
        <taxon>Erysipelotrichaceae</taxon>
        <taxon>Breznakia</taxon>
    </lineage>
</organism>
<dbReference type="PANTHER" id="PTHR22683">
    <property type="entry name" value="SPORULATION PROTEIN RELATED"/>
    <property type="match status" value="1"/>
</dbReference>
<comment type="caution">
    <text evidence="7">The sequence shown here is derived from an EMBL/GenBank/DDBJ whole genome shotgun (WGS) entry which is preliminary data.</text>
</comment>
<evidence type="ECO:0000256" key="2">
    <source>
        <dbReference type="ARBA" id="ARBA00022741"/>
    </source>
</evidence>
<feature type="domain" description="FtsK" evidence="6">
    <location>
        <begin position="957"/>
        <end position="1141"/>
    </location>
</feature>
<dbReference type="EMBL" id="JAUSUR010000002">
    <property type="protein sequence ID" value="MDQ0360868.1"/>
    <property type="molecule type" value="Genomic_DNA"/>
</dbReference>
<dbReference type="CDD" id="cd01127">
    <property type="entry name" value="TrwB_TraG_TraD_VirD4"/>
    <property type="match status" value="1"/>
</dbReference>
<feature type="binding site" evidence="4">
    <location>
        <begin position="635"/>
        <end position="642"/>
    </location>
    <ligand>
        <name>ATP</name>
        <dbReference type="ChEBI" id="CHEBI:30616"/>
    </ligand>
</feature>
<dbReference type="InterPro" id="IPR050206">
    <property type="entry name" value="FtsK/SpoIIIE/SftA"/>
</dbReference>
<evidence type="ECO:0000313" key="7">
    <source>
        <dbReference type="EMBL" id="MDQ0360868.1"/>
    </source>
</evidence>
<evidence type="ECO:0000256" key="5">
    <source>
        <dbReference type="SAM" id="Phobius"/>
    </source>
</evidence>
<evidence type="ECO:0000256" key="4">
    <source>
        <dbReference type="PROSITE-ProRule" id="PRU00289"/>
    </source>
</evidence>
<accession>A0ABU0E1V7</accession>
<dbReference type="NCBIfam" id="TIGR03928">
    <property type="entry name" value="T7_EssCb_Firm"/>
    <property type="match status" value="1"/>
</dbReference>
<keyword evidence="1" id="KW-0677">Repeat</keyword>
<protein>
    <submittedName>
        <fullName evidence="7">S-DNA-T family DNA segregation ATPase FtsK/SpoIIIE</fullName>
    </submittedName>
</protein>
<keyword evidence="5" id="KW-0812">Transmembrane</keyword>
<keyword evidence="3 4" id="KW-0067">ATP-binding</keyword>
<keyword evidence="5" id="KW-0472">Membrane</keyword>
<dbReference type="RefSeq" id="WP_307407091.1">
    <property type="nucleotide sequence ID" value="NZ_JAUSUR010000002.1"/>
</dbReference>
<dbReference type="Gene3D" id="3.40.50.300">
    <property type="entry name" value="P-loop containing nucleotide triphosphate hydrolases"/>
    <property type="match status" value="3"/>
</dbReference>
<reference evidence="7 8" key="1">
    <citation type="submission" date="2023-07" db="EMBL/GenBank/DDBJ databases">
        <title>Genomic Encyclopedia of Type Strains, Phase IV (KMG-IV): sequencing the most valuable type-strain genomes for metagenomic binning, comparative biology and taxonomic classification.</title>
        <authorList>
            <person name="Goeker M."/>
        </authorList>
    </citation>
    <scope>NUCLEOTIDE SEQUENCE [LARGE SCALE GENOMIC DNA]</scope>
    <source>
        <strain evidence="7 8">DSM 16784</strain>
    </source>
</reference>
<feature type="domain" description="FtsK" evidence="6">
    <location>
        <begin position="615"/>
        <end position="809"/>
    </location>
</feature>
<name>A0ABU0E1V7_9FIRM</name>
<feature type="transmembrane region" description="Helical" evidence="5">
    <location>
        <begin position="197"/>
        <end position="218"/>
    </location>
</feature>
<evidence type="ECO:0000256" key="3">
    <source>
        <dbReference type="ARBA" id="ARBA00022840"/>
    </source>
</evidence>
<evidence type="ECO:0000259" key="6">
    <source>
        <dbReference type="PROSITE" id="PS50901"/>
    </source>
</evidence>
<feature type="binding site" evidence="4">
    <location>
        <begin position="974"/>
        <end position="981"/>
    </location>
    <ligand>
        <name>ATP</name>
        <dbReference type="ChEBI" id="CHEBI:30616"/>
    </ligand>
</feature>
<sequence>MNHVVILKDSHYEEIPFLKKIEYKGKILEKSEQGFAYAGEIINAYELNEVDNEQFLVMSDQSLYIKRKPVVTVANKLADITISDFDVQIYFEKDTYHFSGNISHVYHNGKLAKEEGTFTNGDIFQIKNIRFTLFDDYIEVQGNRNTIETILPIVENIQKRFDTFPNYNRSPRIIKKVNEEDIKIAKPPQKAELNTKGVLATFVPTLLMAVATVGVGFFMGRGIMLITMVLSSVVTLVTNVSKFFSDKKETKEKNIKREEVYSKYLLSLRKRTFHQYNDAKEALHYHNPSVNEISTMINEYSSRLYERNANDEDFLTICIGRSSEQAPFSILLDRSEIEMEEDELLNEAQSICDEYSNMRDKPVVIDLKQAHLGLIGDKRNIHEQLKVYFSQLTFLQSYHDLEIIYLYSEENRETFNYLKWYPHFKVKAINTLGCIYNERMRDQVLGSVYQMLKDRKLKEEENKKETRFLPHLLFVIDEPSLVLNHSIMEMLQLEMNTLGYSIIYTTSQKSKLPENIKTVVSIENRDQGILVMENQELMNKKFRLDHTKNVDLEKEARILAAIEHQEKISSQIPESIGFFELFKVESPEQFRVKEKWNQNAAFKSLAVPLGVRAVDDIVMLDLHEKAHGPHGLVAGTTGSGKSEIVQSYILSLALHFHPHEVGFLLIDYKGGGMANLFKDLPHLLGTITNLDGSESMRALVSIQSELKRRQRIFGDHDVNNINAYHKLFKSGKAEEPLPHLFIISDEFAELKKEQPEFMKELVSTARIGRSLGVHLILATQKPTGVVDDQIWTNSKFKLCLKVQNESDSKEMLKTPDAANITQPGRSYLQVGNNEIYELFQSAYSGAAFVSGGEEKSFVDNRIYLLNELGQGQLINEDLSEQDEKIEVKKSELDVTIDYIAQEYESLHAVEVKKPWLPSLKQKLVNPAIGKVCDVCTYPTLDLNLHVGMMDIPEEQRQSEYIIDLEKEGNITFVSASGFGKSIVLANMLLNLAMQNSVDNLNYYILDFGNSALINYRELPHTADYITMDDEERLNKFMKLIEDEIKKRKKLLSEKAAQNFNVYNQLSDQKLQAIVVAVDNFDVVKEISDDMKNFFVKLTREGMSLGIYLAMSVSRFGSIHYTMTNYMKVRVVGYLFDKSEYSPIIGSIKDVLPEIKGRAYIKSDGIHMIQQYIPFDFSDDVDLLNKSRRLVKEIAESNSGSKAQGIAVLPEKLVYSDLNSYQKHKRDIYLGLCCQDVIMEGIETTQNPFLILGSKGSGKTNAIKVILNQAKENGKVTLFDSNKMELFAYGKHENVTYLEQSSEFKSHEEQLRNTIEKRMEVLREATKRGENRMDVLNGFENIYIIIHELDDYIKFVSPSPDFVSLIRDAVEVHIHFIVASESTKFKGIDKMITYFKEVNNGLGLVNMGEVSTGMRLSFRDKLPEFKKAMYFSDGSHKPITMLWDEKSES</sequence>
<evidence type="ECO:0000313" key="8">
    <source>
        <dbReference type="Proteomes" id="UP001230220"/>
    </source>
</evidence>
<dbReference type="PANTHER" id="PTHR22683:SF1">
    <property type="entry name" value="TYPE VII SECRETION SYSTEM PROTEIN ESSC"/>
    <property type="match status" value="1"/>
</dbReference>
<keyword evidence="8" id="KW-1185">Reference proteome</keyword>